<feature type="active site" evidence="3">
    <location>
        <position position="75"/>
    </location>
</feature>
<reference evidence="6 7" key="1">
    <citation type="journal article" date="2016" name="Nat. Commun.">
        <title>Thousands of microbial genomes shed light on interconnected biogeochemical processes in an aquifer system.</title>
        <authorList>
            <person name="Anantharaman K."/>
            <person name="Brown C.T."/>
            <person name="Hug L.A."/>
            <person name="Sharon I."/>
            <person name="Castelle C.J."/>
            <person name="Probst A.J."/>
            <person name="Thomas B.C."/>
            <person name="Singh A."/>
            <person name="Wilkins M.J."/>
            <person name="Karaoz U."/>
            <person name="Brodie E.L."/>
            <person name="Williams K.H."/>
            <person name="Hubbard S.S."/>
            <person name="Banfield J.F."/>
        </authorList>
    </citation>
    <scope>NUCLEOTIDE SEQUENCE [LARGE SCALE GENOMIC DNA]</scope>
</reference>
<evidence type="ECO:0000256" key="3">
    <source>
        <dbReference type="PIRSR" id="PIRSR606225-1"/>
    </source>
</evidence>
<comment type="function">
    <text evidence="4">Responsible for synthesis of pseudouridine from uracil.</text>
</comment>
<dbReference type="InterPro" id="IPR006145">
    <property type="entry name" value="PsdUridine_synth_RsuA/RluA"/>
</dbReference>
<evidence type="ECO:0000256" key="1">
    <source>
        <dbReference type="ARBA" id="ARBA00010876"/>
    </source>
</evidence>
<dbReference type="NCBIfam" id="TIGR00005">
    <property type="entry name" value="rluA_subfam"/>
    <property type="match status" value="1"/>
</dbReference>
<dbReference type="Pfam" id="PF00849">
    <property type="entry name" value="PseudoU_synth_2"/>
    <property type="match status" value="1"/>
</dbReference>
<dbReference type="PANTHER" id="PTHR21600:SF44">
    <property type="entry name" value="RIBOSOMAL LARGE SUBUNIT PSEUDOURIDINE SYNTHASE D"/>
    <property type="match status" value="1"/>
</dbReference>
<sequence>MTIQTPLPEKRSRIIPEEIPLQIIFEDQYVIAINKKPGIVVHPGVGHTESTMIHALEDYRLKNKLPEIRLLHRLDKDTSGILLVSKDESTYGEFSKMFEERKFDKVYLALVLGTPKSEKGYIDAPIARSTVDRQKFAVSMDHHSRRALTAYKTIDYFDEASLLAVKIHTGRTHQIRVHLESIKHPVLGDSTYGNEKSLQKSQELSIKRQMLHAYQMSFIHPVTKKQCTIKAPLPYDFKKVLSEITNTKYKIPSFTFSEYDYHHKW</sequence>
<gene>
    <name evidence="6" type="ORF">A2V81_02510</name>
</gene>
<evidence type="ECO:0000256" key="2">
    <source>
        <dbReference type="ARBA" id="ARBA00023235"/>
    </source>
</evidence>
<dbReference type="PANTHER" id="PTHR21600">
    <property type="entry name" value="MITOCHONDRIAL RNA PSEUDOURIDINE SYNTHASE"/>
    <property type="match status" value="1"/>
</dbReference>
<comment type="catalytic activity">
    <reaction evidence="4">
        <text>a uridine in RNA = a pseudouridine in RNA</text>
        <dbReference type="Rhea" id="RHEA:48348"/>
        <dbReference type="Rhea" id="RHEA-COMP:12068"/>
        <dbReference type="Rhea" id="RHEA-COMP:12069"/>
        <dbReference type="ChEBI" id="CHEBI:65314"/>
        <dbReference type="ChEBI" id="CHEBI:65315"/>
    </reaction>
</comment>
<comment type="caution">
    <text evidence="6">The sequence shown here is derived from an EMBL/GenBank/DDBJ whole genome shotgun (WGS) entry which is preliminary data.</text>
</comment>
<dbReference type="GO" id="GO:0000455">
    <property type="term" value="P:enzyme-directed rRNA pseudouridine synthesis"/>
    <property type="evidence" value="ECO:0007669"/>
    <property type="project" value="TreeGrafter"/>
</dbReference>
<dbReference type="GO" id="GO:0003723">
    <property type="term" value="F:RNA binding"/>
    <property type="evidence" value="ECO:0007669"/>
    <property type="project" value="InterPro"/>
</dbReference>
<evidence type="ECO:0000256" key="4">
    <source>
        <dbReference type="RuleBase" id="RU362028"/>
    </source>
</evidence>
<proteinExistence type="inferred from homology"/>
<dbReference type="PROSITE" id="PS01129">
    <property type="entry name" value="PSI_RLU"/>
    <property type="match status" value="1"/>
</dbReference>
<name>A0A1F4XLD6_9BACT</name>
<dbReference type="EC" id="5.4.99.-" evidence="4"/>
<dbReference type="Proteomes" id="UP000177614">
    <property type="component" value="Unassembled WGS sequence"/>
</dbReference>
<dbReference type="GO" id="GO:0140098">
    <property type="term" value="F:catalytic activity, acting on RNA"/>
    <property type="evidence" value="ECO:0007669"/>
    <property type="project" value="UniProtKB-ARBA"/>
</dbReference>
<dbReference type="InterPro" id="IPR020103">
    <property type="entry name" value="PsdUridine_synth_cat_dom_sf"/>
</dbReference>
<dbReference type="InterPro" id="IPR006224">
    <property type="entry name" value="PsdUridine_synth_RluA-like_CS"/>
</dbReference>
<dbReference type="EMBL" id="MEWR01000008">
    <property type="protein sequence ID" value="OGC82404.1"/>
    <property type="molecule type" value="Genomic_DNA"/>
</dbReference>
<protein>
    <recommendedName>
        <fullName evidence="4">Pseudouridine synthase</fullName>
        <ecNumber evidence="4">5.4.99.-</ecNumber>
    </recommendedName>
</protein>
<dbReference type="InterPro" id="IPR050188">
    <property type="entry name" value="RluA_PseudoU_synthase"/>
</dbReference>
<dbReference type="SUPFAM" id="SSF55120">
    <property type="entry name" value="Pseudouridine synthase"/>
    <property type="match status" value="1"/>
</dbReference>
<dbReference type="STRING" id="1817814.A2V81_02510"/>
<feature type="domain" description="Pseudouridine synthase RsuA/RluA-like" evidence="5">
    <location>
        <begin position="29"/>
        <end position="181"/>
    </location>
</feature>
<evidence type="ECO:0000259" key="5">
    <source>
        <dbReference type="Pfam" id="PF00849"/>
    </source>
</evidence>
<dbReference type="InterPro" id="IPR006225">
    <property type="entry name" value="PsdUridine_synth_RluC/D"/>
</dbReference>
<organism evidence="6 7">
    <name type="scientific">Candidatus Abawacabacteria bacterium RBG_16_42_10</name>
    <dbReference type="NCBI Taxonomy" id="1817814"/>
    <lineage>
        <taxon>Bacteria</taxon>
        <taxon>Candidatus Abawacaibacteriota</taxon>
    </lineage>
</organism>
<evidence type="ECO:0000313" key="6">
    <source>
        <dbReference type="EMBL" id="OGC82404.1"/>
    </source>
</evidence>
<keyword evidence="2 4" id="KW-0413">Isomerase</keyword>
<dbReference type="GO" id="GO:0009982">
    <property type="term" value="F:pseudouridine synthase activity"/>
    <property type="evidence" value="ECO:0007669"/>
    <property type="project" value="InterPro"/>
</dbReference>
<dbReference type="AlphaFoldDB" id="A0A1F4XLD6"/>
<dbReference type="CDD" id="cd02869">
    <property type="entry name" value="PseudoU_synth_RluA_like"/>
    <property type="match status" value="1"/>
</dbReference>
<evidence type="ECO:0000313" key="7">
    <source>
        <dbReference type="Proteomes" id="UP000177614"/>
    </source>
</evidence>
<accession>A0A1F4XLD6</accession>
<dbReference type="Gene3D" id="3.30.2350.10">
    <property type="entry name" value="Pseudouridine synthase"/>
    <property type="match status" value="1"/>
</dbReference>
<comment type="similarity">
    <text evidence="1 4">Belongs to the pseudouridine synthase RluA family.</text>
</comment>